<organism evidence="1 2">
    <name type="scientific">Dorcoceras hygrometricum</name>
    <dbReference type="NCBI Taxonomy" id="472368"/>
    <lineage>
        <taxon>Eukaryota</taxon>
        <taxon>Viridiplantae</taxon>
        <taxon>Streptophyta</taxon>
        <taxon>Embryophyta</taxon>
        <taxon>Tracheophyta</taxon>
        <taxon>Spermatophyta</taxon>
        <taxon>Magnoliopsida</taxon>
        <taxon>eudicotyledons</taxon>
        <taxon>Gunneridae</taxon>
        <taxon>Pentapetalae</taxon>
        <taxon>asterids</taxon>
        <taxon>lamiids</taxon>
        <taxon>Lamiales</taxon>
        <taxon>Gesneriaceae</taxon>
        <taxon>Didymocarpoideae</taxon>
        <taxon>Trichosporeae</taxon>
        <taxon>Loxocarpinae</taxon>
        <taxon>Dorcoceras</taxon>
    </lineage>
</organism>
<dbReference type="AlphaFoldDB" id="A0A2Z7ADV1"/>
<accession>A0A2Z7ADV1</accession>
<dbReference type="EMBL" id="KV016251">
    <property type="protein sequence ID" value="KZV19927.1"/>
    <property type="molecule type" value="Genomic_DNA"/>
</dbReference>
<sequence>MVDVKSVMNPVQEIQIIIYDLLAEGMEINESFQVAAIIERLPSMWRDFKNYLKCK</sequence>
<gene>
    <name evidence="1" type="ORF">F511_16006</name>
</gene>
<evidence type="ECO:0000313" key="1">
    <source>
        <dbReference type="EMBL" id="KZV19927.1"/>
    </source>
</evidence>
<protein>
    <submittedName>
        <fullName evidence="1">Uncharacterized protein</fullName>
    </submittedName>
</protein>
<keyword evidence="2" id="KW-1185">Reference proteome</keyword>
<dbReference type="OrthoDB" id="1298798at2759"/>
<proteinExistence type="predicted"/>
<dbReference type="Proteomes" id="UP000250235">
    <property type="component" value="Unassembled WGS sequence"/>
</dbReference>
<evidence type="ECO:0000313" key="2">
    <source>
        <dbReference type="Proteomes" id="UP000250235"/>
    </source>
</evidence>
<name>A0A2Z7ADV1_9LAMI</name>
<reference evidence="1 2" key="1">
    <citation type="journal article" date="2015" name="Proc. Natl. Acad. Sci. U.S.A.">
        <title>The resurrection genome of Boea hygrometrica: A blueprint for survival of dehydration.</title>
        <authorList>
            <person name="Xiao L."/>
            <person name="Yang G."/>
            <person name="Zhang L."/>
            <person name="Yang X."/>
            <person name="Zhao S."/>
            <person name="Ji Z."/>
            <person name="Zhou Q."/>
            <person name="Hu M."/>
            <person name="Wang Y."/>
            <person name="Chen M."/>
            <person name="Xu Y."/>
            <person name="Jin H."/>
            <person name="Xiao X."/>
            <person name="Hu G."/>
            <person name="Bao F."/>
            <person name="Hu Y."/>
            <person name="Wan P."/>
            <person name="Li L."/>
            <person name="Deng X."/>
            <person name="Kuang T."/>
            <person name="Xiang C."/>
            <person name="Zhu J.K."/>
            <person name="Oliver M.J."/>
            <person name="He Y."/>
        </authorList>
    </citation>
    <scope>NUCLEOTIDE SEQUENCE [LARGE SCALE GENOMIC DNA]</scope>
    <source>
        <strain evidence="2">cv. XS01</strain>
    </source>
</reference>